<dbReference type="SMART" id="SM00710">
    <property type="entry name" value="PbH1"/>
    <property type="match status" value="5"/>
</dbReference>
<dbReference type="PANTHER" id="PTHR36453:SF1">
    <property type="entry name" value="RIGHT HANDED BETA HELIX DOMAIN-CONTAINING PROTEIN"/>
    <property type="match status" value="1"/>
</dbReference>
<feature type="chain" id="PRO_5043869316" evidence="1">
    <location>
        <begin position="22"/>
        <end position="783"/>
    </location>
</feature>
<reference evidence="3 4" key="1">
    <citation type="submission" date="2024-04" db="EMBL/GenBank/DDBJ databases">
        <title>Novel genus in family Flammeovirgaceae.</title>
        <authorList>
            <person name="Nguyen T.H."/>
            <person name="Vuong T.Q."/>
            <person name="Le H."/>
            <person name="Kim S.-G."/>
        </authorList>
    </citation>
    <scope>NUCLEOTIDE SEQUENCE [LARGE SCALE GENOMIC DNA]</scope>
    <source>
        <strain evidence="3 4">JCM 23209</strain>
    </source>
</reference>
<evidence type="ECO:0000313" key="3">
    <source>
        <dbReference type="EMBL" id="MEN7550442.1"/>
    </source>
</evidence>
<protein>
    <submittedName>
        <fullName evidence="3">PDZ domain-containing protein</fullName>
    </submittedName>
</protein>
<dbReference type="InterPro" id="IPR006626">
    <property type="entry name" value="PbH1"/>
</dbReference>
<evidence type="ECO:0000313" key="4">
    <source>
        <dbReference type="Proteomes" id="UP001403385"/>
    </source>
</evidence>
<keyword evidence="1" id="KW-0732">Signal</keyword>
<dbReference type="PROSITE" id="PS50106">
    <property type="entry name" value="PDZ"/>
    <property type="match status" value="1"/>
</dbReference>
<dbReference type="Pfam" id="PF13180">
    <property type="entry name" value="PDZ_2"/>
    <property type="match status" value="1"/>
</dbReference>
<name>A0AAW9S2W4_9BACT</name>
<keyword evidence="4" id="KW-1185">Reference proteome</keyword>
<feature type="domain" description="PDZ" evidence="2">
    <location>
        <begin position="678"/>
        <end position="749"/>
    </location>
</feature>
<dbReference type="Gene3D" id="2.30.42.10">
    <property type="match status" value="1"/>
</dbReference>
<dbReference type="SUPFAM" id="SSF50156">
    <property type="entry name" value="PDZ domain-like"/>
    <property type="match status" value="1"/>
</dbReference>
<dbReference type="Gene3D" id="2.160.20.10">
    <property type="entry name" value="Single-stranded right-handed beta-helix, Pectin lyase-like"/>
    <property type="match status" value="1"/>
</dbReference>
<dbReference type="PANTHER" id="PTHR36453">
    <property type="entry name" value="SECRETED PROTEIN-RELATED"/>
    <property type="match status" value="1"/>
</dbReference>
<gene>
    <name evidence="3" type="ORF">AAG747_21160</name>
</gene>
<sequence>MKILYAWALVASMLCIGCTSSSDRVLTVVPEGQTNSHPDSFHQLEKALQAARELRREAPAQEIEIQIAAGEYYLGQTLEIGPELSGIRLTTKDKGQVVVKGAKRLEARWEPFEGGLWKAKVNTSQGFDQLVINGEVQVLARYPNIDAQQNHWNGSAADAIAPERIKHWKQPQGGILHVLHGAEWGGFHYQITGLDEKGAPVLAGGHQNNRPWNLHKNYRMVENIREELDSPGEWYFDQEEKTVYFWPPEGLDLTSAKTEVSHLKQLINIKGSRDNPVKGVSISGIVFEQSQRTLFEKYEPLLRSDWMVYRGGAITLSGAENCSIEQNTFRNLGGNVIFVDGYNRDIRIVGNHIYQCGATAIAFVGDPSAVRSPSFQYKEFVPWEEMDTLKGPKNTLYPENCLAENNLIHDIGTIEKQVAGVQISMAAKISVIHNSIYDIPRAGINISEGTWGGHDIAYNDVFNTVLETGDHGAFNSWGRDRFWHPNRKVMDSLVARHPGMPAWDAIYTTTIRNNRFRCDHGWDIDLDDGSSNYHIYNNLCLSGGLKLREGFHRVVENNILVNNGFHPHVWFKQSNDIFRANIVMTSHQDIALQAWGKEVDYNFFTSENALKLSQKGTVGQHSQAGDPKFVAASQGDFRVGEQSSALEVGFQNFSMDSFGVQLPLLKKMAKSPAIPQLFFELEEKTSVQAEWLGATLKNVETLAERSAAGLSGENGVLILAIEEGSLMATAGLQKGDVLLGLDGKEVNNMAELLNQFQGNKWKEHLQVKYYRNQQTATTDLKLK</sequence>
<dbReference type="InterPro" id="IPR011050">
    <property type="entry name" value="Pectin_lyase_fold/virulence"/>
</dbReference>
<dbReference type="InterPro" id="IPR012334">
    <property type="entry name" value="Pectin_lyas_fold"/>
</dbReference>
<proteinExistence type="predicted"/>
<dbReference type="RefSeq" id="WP_346823224.1">
    <property type="nucleotide sequence ID" value="NZ_JBDKWZ010000014.1"/>
</dbReference>
<dbReference type="AlphaFoldDB" id="A0AAW9S2W4"/>
<comment type="caution">
    <text evidence="3">The sequence shown here is derived from an EMBL/GenBank/DDBJ whole genome shotgun (WGS) entry which is preliminary data.</text>
</comment>
<dbReference type="SMART" id="SM00228">
    <property type="entry name" value="PDZ"/>
    <property type="match status" value="1"/>
</dbReference>
<dbReference type="InterPro" id="IPR036034">
    <property type="entry name" value="PDZ_sf"/>
</dbReference>
<organism evidence="3 4">
    <name type="scientific">Rapidithrix thailandica</name>
    <dbReference type="NCBI Taxonomy" id="413964"/>
    <lineage>
        <taxon>Bacteria</taxon>
        <taxon>Pseudomonadati</taxon>
        <taxon>Bacteroidota</taxon>
        <taxon>Cytophagia</taxon>
        <taxon>Cytophagales</taxon>
        <taxon>Flammeovirgaceae</taxon>
        <taxon>Rapidithrix</taxon>
    </lineage>
</organism>
<dbReference type="Proteomes" id="UP001403385">
    <property type="component" value="Unassembled WGS sequence"/>
</dbReference>
<dbReference type="EMBL" id="JBDKWZ010000014">
    <property type="protein sequence ID" value="MEN7550442.1"/>
    <property type="molecule type" value="Genomic_DNA"/>
</dbReference>
<evidence type="ECO:0000259" key="2">
    <source>
        <dbReference type="PROSITE" id="PS50106"/>
    </source>
</evidence>
<dbReference type="SUPFAM" id="SSF51126">
    <property type="entry name" value="Pectin lyase-like"/>
    <property type="match status" value="1"/>
</dbReference>
<accession>A0AAW9S2W4</accession>
<feature type="signal peptide" evidence="1">
    <location>
        <begin position="1"/>
        <end position="21"/>
    </location>
</feature>
<evidence type="ECO:0000256" key="1">
    <source>
        <dbReference type="SAM" id="SignalP"/>
    </source>
</evidence>
<dbReference type="InterPro" id="IPR001478">
    <property type="entry name" value="PDZ"/>
</dbReference>